<keyword evidence="5" id="KW-1185">Reference proteome</keyword>
<dbReference type="InterPro" id="IPR019791">
    <property type="entry name" value="Haem_peroxidase_animal"/>
</dbReference>
<comment type="caution">
    <text evidence="3">The sequence shown here is derived from an EMBL/GenBank/DDBJ whole genome shotgun (WGS) entry which is preliminary data.</text>
</comment>
<feature type="non-terminal residue" evidence="3">
    <location>
        <position position="816"/>
    </location>
</feature>
<feature type="non-terminal residue" evidence="3">
    <location>
        <position position="1"/>
    </location>
</feature>
<dbReference type="InterPro" id="IPR010255">
    <property type="entry name" value="Haem_peroxidase_sf"/>
</dbReference>
<sequence>PLTPPAPHTPLSGAAGNSVGGYTTDGHAAELAHMGAHSVRMHHHHHHDEHGEHAGNNALDEEHDEEHEHDGHVKRECALILQRTYVKSPHDRRHVKTEQACISYKDIEWAVAMAKRKLRFVSPPANELSASLEPSEQTVAAIGELTMATSQLLADKFDLSNDEILNGLPLIDVRKTSLWPVCPLLVRPIDCGPVVRQRYRTFTGHCNNVRHPAWGAALTPYARYLPPVHPDGIWAPRKSLISVEWGDSGSGGGGDAGDIHLVASAGRALELPLVRRVTAAVHRDVDVPSHDFSILFMSWGQLLDHDMSRAAQPPPQLKCCPQQQQLTDNVNINSNNNLIMSNINLATNSSKLCLPIQVPEDDPFYSQFQVRCLEFRRSLAGVRPNCVLGPRAHINALTANIDANFVYGSSKSIADSLRSFHKGQLKARDWFGAQRLKPLLPAQLEQPDLDCLGRPAHLHCFRAGDVRVNEQTHLTVLHTLYMREHNRMCATLATINPHWTDERLYHEVRHIMGATVQHTMLAEYVPQLLGAQLMRVYNLTLASHDQYWSGYEPSVTTSVGDAFAVAAFRQGHTFIQGTVERWSQRHEFVGATRTRHLLKRPFLLYEPGVLDQLTLGMLNQAAQSNDPFIVADVSGHLFQPPRQPFGHDLPAINLQRGREHAIPGYNVWREWCGLGRAHTFADLEPLLSNKTAYLYSRLYRHVDDIDLWTAGVSERHLPGAAIGPTFACIIARQFANTRRGDRHWYELPPSIAGPSAFTRAQLREIRKSNLARLLCANSDHMPTVQRYALRLPHPVFNPRVPCNTLPDIDLNAWRDN</sequence>
<evidence type="ECO:0000313" key="4">
    <source>
        <dbReference type="EMBL" id="KAG9510077.1"/>
    </source>
</evidence>
<dbReference type="Gene3D" id="1.10.640.10">
    <property type="entry name" value="Haem peroxidase domain superfamily, animal type"/>
    <property type="match status" value="1"/>
</dbReference>
<dbReference type="SUPFAM" id="SSF48113">
    <property type="entry name" value="Heme-dependent peroxidases"/>
    <property type="match status" value="1"/>
</dbReference>
<evidence type="ECO:0000256" key="1">
    <source>
        <dbReference type="ARBA" id="ARBA00022559"/>
    </source>
</evidence>
<name>A0ABQ7S799_9ACAR</name>
<dbReference type="CDD" id="cd09823">
    <property type="entry name" value="peroxinectin_like"/>
    <property type="match status" value="1"/>
</dbReference>
<dbReference type="PRINTS" id="PR00457">
    <property type="entry name" value="ANPEROXIDASE"/>
</dbReference>
<dbReference type="EMBL" id="JAIFTH010000240">
    <property type="protein sequence ID" value="KAG9510077.1"/>
    <property type="molecule type" value="Genomic_DNA"/>
</dbReference>
<dbReference type="PANTHER" id="PTHR11475:SF106">
    <property type="entry name" value="CURLY SU"/>
    <property type="match status" value="1"/>
</dbReference>
<organism evidence="3 5">
    <name type="scientific">Fragariocoptes setiger</name>
    <dbReference type="NCBI Taxonomy" id="1670756"/>
    <lineage>
        <taxon>Eukaryota</taxon>
        <taxon>Metazoa</taxon>
        <taxon>Ecdysozoa</taxon>
        <taxon>Arthropoda</taxon>
        <taxon>Chelicerata</taxon>
        <taxon>Arachnida</taxon>
        <taxon>Acari</taxon>
        <taxon>Acariformes</taxon>
        <taxon>Trombidiformes</taxon>
        <taxon>Prostigmata</taxon>
        <taxon>Eupodina</taxon>
        <taxon>Eriophyoidea</taxon>
        <taxon>Phytoptidae</taxon>
        <taxon>Fragariocoptes</taxon>
    </lineage>
</organism>
<proteinExistence type="predicted"/>
<dbReference type="Proteomes" id="UP000825002">
    <property type="component" value="Unassembled WGS sequence"/>
</dbReference>
<keyword evidence="1 3" id="KW-0575">Peroxidase</keyword>
<dbReference type="PROSITE" id="PS50292">
    <property type="entry name" value="PEROXIDASE_3"/>
    <property type="match status" value="1"/>
</dbReference>
<keyword evidence="1 3" id="KW-0560">Oxidoreductase</keyword>
<feature type="region of interest" description="Disordered" evidence="2">
    <location>
        <begin position="1"/>
        <end position="25"/>
    </location>
</feature>
<evidence type="ECO:0000256" key="2">
    <source>
        <dbReference type="SAM" id="MobiDB-lite"/>
    </source>
</evidence>
<dbReference type="EMBL" id="JAIFTH010000565">
    <property type="protein sequence ID" value="KAG9509281.1"/>
    <property type="molecule type" value="Genomic_DNA"/>
</dbReference>
<accession>A0ABQ7S799</accession>
<evidence type="ECO:0000313" key="5">
    <source>
        <dbReference type="Proteomes" id="UP000825002"/>
    </source>
</evidence>
<gene>
    <name evidence="3" type="primary">pxt</name>
    <name evidence="4" type="ORF">GZH46_01391</name>
    <name evidence="3" type="ORF">GZH46_02211</name>
</gene>
<evidence type="ECO:0000313" key="3">
    <source>
        <dbReference type="EMBL" id="KAG9509281.1"/>
    </source>
</evidence>
<dbReference type="Pfam" id="PF03098">
    <property type="entry name" value="An_peroxidase"/>
    <property type="match status" value="1"/>
</dbReference>
<dbReference type="GO" id="GO:0004601">
    <property type="term" value="F:peroxidase activity"/>
    <property type="evidence" value="ECO:0007669"/>
    <property type="project" value="UniProtKB-KW"/>
</dbReference>
<dbReference type="PANTHER" id="PTHR11475">
    <property type="entry name" value="OXIDASE/PEROXIDASE"/>
    <property type="match status" value="1"/>
</dbReference>
<reference evidence="3 5" key="1">
    <citation type="submission" date="2020-10" db="EMBL/GenBank/DDBJ databases">
        <authorList>
            <person name="Klimov P.B."/>
            <person name="Dyachkov S.M."/>
            <person name="Chetverikov P.E."/>
        </authorList>
    </citation>
    <scope>NUCLEOTIDE SEQUENCE [LARGE SCALE GENOMIC DNA]</scope>
    <source>
        <strain evidence="3">BMOC 18-1129-001#AD2665</strain>
        <tissue evidence="3">Entire mites</tissue>
    </source>
</reference>
<protein>
    <submittedName>
        <fullName evidence="3">Chorion peroxidase</fullName>
    </submittedName>
</protein>
<dbReference type="InterPro" id="IPR037120">
    <property type="entry name" value="Haem_peroxidase_sf_animal"/>
</dbReference>